<dbReference type="EMBL" id="GIFC01005326">
    <property type="protein sequence ID" value="MXU87409.1"/>
    <property type="molecule type" value="Transcribed_RNA"/>
</dbReference>
<sequence length="96" mass="10831">MFWRISSLLSCTSMLILDRRSSQTGQLLPVSRCLRIQDLQKECRHLTRVTASTRYPRQSGQLRQPLRLATGGRSHGDLEVEGPPRGLPPPPRAAIR</sequence>
<evidence type="ECO:0000256" key="1">
    <source>
        <dbReference type="SAM" id="MobiDB-lite"/>
    </source>
</evidence>
<protein>
    <submittedName>
        <fullName evidence="2">Putative secreted protein</fullName>
    </submittedName>
</protein>
<accession>A0A6B0U4J9</accession>
<name>A0A6B0U4J9_IXORI</name>
<feature type="compositionally biased region" description="Polar residues" evidence="1">
    <location>
        <begin position="50"/>
        <end position="62"/>
    </location>
</feature>
<proteinExistence type="predicted"/>
<evidence type="ECO:0000313" key="2">
    <source>
        <dbReference type="EMBL" id="MXU87409.1"/>
    </source>
</evidence>
<reference evidence="2" key="1">
    <citation type="submission" date="2019-12" db="EMBL/GenBank/DDBJ databases">
        <title>An insight into the sialome of adult female Ixodes ricinus ticks feeding for 6 days.</title>
        <authorList>
            <person name="Perner J."/>
            <person name="Ribeiro J.M.C."/>
        </authorList>
    </citation>
    <scope>NUCLEOTIDE SEQUENCE</scope>
    <source>
        <strain evidence="2">Semi-engorged</strain>
        <tissue evidence="2">Salivary glands</tissue>
    </source>
</reference>
<feature type="region of interest" description="Disordered" evidence="1">
    <location>
        <begin position="50"/>
        <end position="96"/>
    </location>
</feature>
<organism evidence="2">
    <name type="scientific">Ixodes ricinus</name>
    <name type="common">Common tick</name>
    <name type="synonym">Acarus ricinus</name>
    <dbReference type="NCBI Taxonomy" id="34613"/>
    <lineage>
        <taxon>Eukaryota</taxon>
        <taxon>Metazoa</taxon>
        <taxon>Ecdysozoa</taxon>
        <taxon>Arthropoda</taxon>
        <taxon>Chelicerata</taxon>
        <taxon>Arachnida</taxon>
        <taxon>Acari</taxon>
        <taxon>Parasitiformes</taxon>
        <taxon>Ixodida</taxon>
        <taxon>Ixodoidea</taxon>
        <taxon>Ixodidae</taxon>
        <taxon>Ixodinae</taxon>
        <taxon>Ixodes</taxon>
    </lineage>
</organism>
<feature type="compositionally biased region" description="Pro residues" evidence="1">
    <location>
        <begin position="85"/>
        <end position="96"/>
    </location>
</feature>
<dbReference type="AlphaFoldDB" id="A0A6B0U4J9"/>